<comment type="caution">
    <text evidence="6">The sequence shown here is derived from an EMBL/GenBank/DDBJ whole genome shotgun (WGS) entry which is preliminary data.</text>
</comment>
<proteinExistence type="predicted"/>
<dbReference type="Pfam" id="PF25873">
    <property type="entry name" value="WHD_MalT"/>
    <property type="match status" value="1"/>
</dbReference>
<dbReference type="InterPro" id="IPR036388">
    <property type="entry name" value="WH-like_DNA-bd_sf"/>
</dbReference>
<dbReference type="InterPro" id="IPR027417">
    <property type="entry name" value="P-loop_NTPase"/>
</dbReference>
<name>A0A918YWJ8_9ACTN</name>
<keyword evidence="1" id="KW-0805">Transcription regulation</keyword>
<dbReference type="SUPFAM" id="SSF52540">
    <property type="entry name" value="P-loop containing nucleoside triphosphate hydrolases"/>
    <property type="match status" value="1"/>
</dbReference>
<dbReference type="Pfam" id="PF00196">
    <property type="entry name" value="GerE"/>
    <property type="match status" value="1"/>
</dbReference>
<keyword evidence="7" id="KW-1185">Reference proteome</keyword>
<evidence type="ECO:0000313" key="6">
    <source>
        <dbReference type="EMBL" id="GHE26443.1"/>
    </source>
</evidence>
<dbReference type="SUPFAM" id="SSF46894">
    <property type="entry name" value="C-terminal effector domain of the bipartite response regulators"/>
    <property type="match status" value="1"/>
</dbReference>
<feature type="region of interest" description="Disordered" evidence="4">
    <location>
        <begin position="641"/>
        <end position="667"/>
    </location>
</feature>
<dbReference type="EMBL" id="BNBO01000092">
    <property type="protein sequence ID" value="GHE26443.1"/>
    <property type="molecule type" value="Genomic_DNA"/>
</dbReference>
<keyword evidence="3" id="KW-0804">Transcription</keyword>
<evidence type="ECO:0000256" key="1">
    <source>
        <dbReference type="ARBA" id="ARBA00023015"/>
    </source>
</evidence>
<dbReference type="Proteomes" id="UP000617734">
    <property type="component" value="Unassembled WGS sequence"/>
</dbReference>
<dbReference type="AlphaFoldDB" id="A0A918YWJ8"/>
<dbReference type="InterPro" id="IPR059106">
    <property type="entry name" value="WHD_MalT"/>
</dbReference>
<dbReference type="PRINTS" id="PR00038">
    <property type="entry name" value="HTHLUXR"/>
</dbReference>
<feature type="domain" description="HTH luxR-type" evidence="5">
    <location>
        <begin position="866"/>
        <end position="931"/>
    </location>
</feature>
<sequence length="933" mass="97578">MIAVTGRPGHPAGALRRAAAPRADPALAGRLGVPPVPATFVRRARLADRLARGVREHPLVLVDGPAGAGKTLLVCDWLRTSPPPHPAAWLTVEAEDNSPAVFWHDVGQALHRAGALPRAVGAARRAAPAGRPPRHLATGLGLRRDPVVVVLDEFERITDPEVATGLDHLLRHCGGMLRLVLVSRNEPLLPLHRYRAADEITEIRAADLAFSEEESSALLTRHGLALSGPDVRVLTGRTEGWAAGLRLWALAAARSPDCGRYLKEFEAGHSTIADFLLAEVLDTQPAGTRDLLLRTSILDRIHPALADALTGSRDAERILDELARANAFVTPLNGPWYRQHPLFAEILRVHLRARHPGLPPELHLAAARWLQRAGLLDEALRHAVAADRWDLAAAWFAGGPAVDQFFSSTGPGRSAALFDAMPAGLEGPCAELIRAARALAAGDCAAGTAHLDRAAAGLTAAEDDAPARLTAAVLRLVAARLTGSAPGAVEAARTADRLRRTVPADPGREHQVLPVRLFTDLAAVRLWSGDPGAARAALLAAVAEAPGAEHPERYEPLGLLALVELLGGAVGPAERRARQALAEAGTWEAEGTGRAAIAHLVLAWIALERGDPAVVRSHARRVPAAEAGAVTGGAVDGGAGDNGVVDSAAGHGGAGESGAVDGGAPVVGSGPGGDPLRIVLGAVVRARFALRNGDPRRALALLAAAEHPGAAGEPSPWARGLIAPVAAEALVAAGAAGAAVGLLPAGQARSPELALATARARFAAGDRGAAARALPRTPAGPPATVTRILLLKAEAGAADGDERTAAHLLTRALATARPDRLRGPFLEAGPWLAAFLRRRPDLTADHGWLPEPLRRRAAPVPGPAEDAPPVEPLSRREREVLERVAQLMSTQEVAADLQLSVNTVKTHLKSINRKLCTSRRTEAVRRARRLHLL</sequence>
<dbReference type="Gene3D" id="1.25.40.10">
    <property type="entry name" value="Tetratricopeptide repeat domain"/>
    <property type="match status" value="1"/>
</dbReference>
<dbReference type="GO" id="GO:0006355">
    <property type="term" value="P:regulation of DNA-templated transcription"/>
    <property type="evidence" value="ECO:0007669"/>
    <property type="project" value="InterPro"/>
</dbReference>
<dbReference type="GO" id="GO:0003677">
    <property type="term" value="F:DNA binding"/>
    <property type="evidence" value="ECO:0007669"/>
    <property type="project" value="UniProtKB-KW"/>
</dbReference>
<evidence type="ECO:0000256" key="2">
    <source>
        <dbReference type="ARBA" id="ARBA00023125"/>
    </source>
</evidence>
<dbReference type="Gene3D" id="1.10.10.10">
    <property type="entry name" value="Winged helix-like DNA-binding domain superfamily/Winged helix DNA-binding domain"/>
    <property type="match status" value="1"/>
</dbReference>
<dbReference type="SMART" id="SM00421">
    <property type="entry name" value="HTH_LUXR"/>
    <property type="match status" value="1"/>
</dbReference>
<evidence type="ECO:0000256" key="3">
    <source>
        <dbReference type="ARBA" id="ARBA00023163"/>
    </source>
</evidence>
<dbReference type="InterPro" id="IPR000792">
    <property type="entry name" value="Tscrpt_reg_LuxR_C"/>
</dbReference>
<evidence type="ECO:0000259" key="5">
    <source>
        <dbReference type="PROSITE" id="PS50043"/>
    </source>
</evidence>
<accession>A0A918YWJ8</accession>
<feature type="region of interest" description="Disordered" evidence="4">
    <location>
        <begin position="853"/>
        <end position="872"/>
    </location>
</feature>
<dbReference type="InterPro" id="IPR011990">
    <property type="entry name" value="TPR-like_helical_dom_sf"/>
</dbReference>
<feature type="compositionally biased region" description="Low complexity" evidence="4">
    <location>
        <begin position="657"/>
        <end position="667"/>
    </location>
</feature>
<dbReference type="CDD" id="cd06170">
    <property type="entry name" value="LuxR_C_like"/>
    <property type="match status" value="1"/>
</dbReference>
<gene>
    <name evidence="6" type="ORF">GCM10018781_78640</name>
</gene>
<dbReference type="InterPro" id="IPR016032">
    <property type="entry name" value="Sig_transdc_resp-reg_C-effctor"/>
</dbReference>
<evidence type="ECO:0000313" key="7">
    <source>
        <dbReference type="Proteomes" id="UP000617734"/>
    </source>
</evidence>
<dbReference type="PANTHER" id="PTHR44688:SF16">
    <property type="entry name" value="DNA-BINDING TRANSCRIPTIONAL ACTIVATOR DEVR_DOSR"/>
    <property type="match status" value="1"/>
</dbReference>
<dbReference type="PANTHER" id="PTHR44688">
    <property type="entry name" value="DNA-BINDING TRANSCRIPTIONAL ACTIVATOR DEVR_DOSR"/>
    <property type="match status" value="1"/>
</dbReference>
<reference evidence="6" key="2">
    <citation type="submission" date="2020-09" db="EMBL/GenBank/DDBJ databases">
        <authorList>
            <person name="Sun Q."/>
            <person name="Ohkuma M."/>
        </authorList>
    </citation>
    <scope>NUCLEOTIDE SEQUENCE</scope>
    <source>
        <strain evidence="6">JCM 4646</strain>
    </source>
</reference>
<evidence type="ECO:0000256" key="4">
    <source>
        <dbReference type="SAM" id="MobiDB-lite"/>
    </source>
</evidence>
<organism evidence="6 7">
    <name type="scientific">Kitasatospora indigofera</name>
    <dbReference type="NCBI Taxonomy" id="67307"/>
    <lineage>
        <taxon>Bacteria</taxon>
        <taxon>Bacillati</taxon>
        <taxon>Actinomycetota</taxon>
        <taxon>Actinomycetes</taxon>
        <taxon>Kitasatosporales</taxon>
        <taxon>Streptomycetaceae</taxon>
        <taxon>Kitasatospora</taxon>
    </lineage>
</organism>
<dbReference type="PROSITE" id="PS50043">
    <property type="entry name" value="HTH_LUXR_2"/>
    <property type="match status" value="1"/>
</dbReference>
<reference evidence="6" key="1">
    <citation type="journal article" date="2014" name="Int. J. Syst. Evol. Microbiol.">
        <title>Complete genome sequence of Corynebacterium casei LMG S-19264T (=DSM 44701T), isolated from a smear-ripened cheese.</title>
        <authorList>
            <consortium name="US DOE Joint Genome Institute (JGI-PGF)"/>
            <person name="Walter F."/>
            <person name="Albersmeier A."/>
            <person name="Kalinowski J."/>
            <person name="Ruckert C."/>
        </authorList>
    </citation>
    <scope>NUCLEOTIDE SEQUENCE</scope>
    <source>
        <strain evidence="6">JCM 4646</strain>
    </source>
</reference>
<keyword evidence="2" id="KW-0238">DNA-binding</keyword>
<dbReference type="Gene3D" id="3.40.50.300">
    <property type="entry name" value="P-loop containing nucleotide triphosphate hydrolases"/>
    <property type="match status" value="1"/>
</dbReference>
<protein>
    <recommendedName>
        <fullName evidence="5">HTH luxR-type domain-containing protein</fullName>
    </recommendedName>
</protein>